<keyword evidence="1" id="KW-1133">Transmembrane helix</keyword>
<dbReference type="AlphaFoldDB" id="A0A382PXS4"/>
<feature type="transmembrane region" description="Helical" evidence="1">
    <location>
        <begin position="36"/>
        <end position="57"/>
    </location>
</feature>
<protein>
    <submittedName>
        <fullName evidence="2">Uncharacterized protein</fullName>
    </submittedName>
</protein>
<accession>A0A382PXS4</accession>
<evidence type="ECO:0000256" key="1">
    <source>
        <dbReference type="SAM" id="Phobius"/>
    </source>
</evidence>
<feature type="transmembrane region" description="Helical" evidence="1">
    <location>
        <begin position="12"/>
        <end position="29"/>
    </location>
</feature>
<keyword evidence="1" id="KW-0812">Transmembrane</keyword>
<evidence type="ECO:0000313" key="2">
    <source>
        <dbReference type="EMBL" id="SVC76882.1"/>
    </source>
</evidence>
<name>A0A382PXS4_9ZZZZ</name>
<sequence length="58" mass="6493">MAITALNPNMVLIYPLFFIGASTQCYASMRRGAAWVMLLTGWFVCVNIFGFLVAMAWI</sequence>
<keyword evidence="1" id="KW-0472">Membrane</keyword>
<organism evidence="2">
    <name type="scientific">marine metagenome</name>
    <dbReference type="NCBI Taxonomy" id="408172"/>
    <lineage>
        <taxon>unclassified sequences</taxon>
        <taxon>metagenomes</taxon>
        <taxon>ecological metagenomes</taxon>
    </lineage>
</organism>
<dbReference type="EMBL" id="UINC01109807">
    <property type="protein sequence ID" value="SVC76882.1"/>
    <property type="molecule type" value="Genomic_DNA"/>
</dbReference>
<reference evidence="2" key="1">
    <citation type="submission" date="2018-05" db="EMBL/GenBank/DDBJ databases">
        <authorList>
            <person name="Lanie J.A."/>
            <person name="Ng W.-L."/>
            <person name="Kazmierczak K.M."/>
            <person name="Andrzejewski T.M."/>
            <person name="Davidsen T.M."/>
            <person name="Wayne K.J."/>
            <person name="Tettelin H."/>
            <person name="Glass J.I."/>
            <person name="Rusch D."/>
            <person name="Podicherti R."/>
            <person name="Tsui H.-C.T."/>
            <person name="Winkler M.E."/>
        </authorList>
    </citation>
    <scope>NUCLEOTIDE SEQUENCE</scope>
</reference>
<proteinExistence type="predicted"/>
<gene>
    <name evidence="2" type="ORF">METZ01_LOCUS329736</name>
</gene>